<dbReference type="FunFam" id="3.40.50.300:FF:000006">
    <property type="entry name" value="DNA-binding transcriptional regulator NtrC"/>
    <property type="match status" value="1"/>
</dbReference>
<dbReference type="CDD" id="cd00009">
    <property type="entry name" value="AAA"/>
    <property type="match status" value="1"/>
</dbReference>
<sequence length="693" mass="75491">MHLDQLNEWAGTPEQSTGFGPGEERTIMKAWEDYLAGTSRQLKVRNVVAQSWERCAAIGIDHKLPGSKTIIEQREFEQRLQRNRLLLQAAAKVLSEAQQLLIGSGSMLLLTDVDGVVLDAVGDPGTLEAGQDINLVVGADWSEANAGTNGIGTTLASRAPVLIHGPEHFCALTKNWTCVGAPVRNPLDGALLGLVDMSGAKSTFQQHNLAFAVMVARGIEAALSLQLEVERRMLLEYSSGIGRGWSDGVIVVDRGGQVVLANEHAPRLMAMRAKAREFADGSFHSDQPLLTLNKDGRSFDLAAAARYGINPGNLLPVHHDGALIGAVVIAAAAQRPPAPAVIRSKAFEPIVTNCAIMLDAIHRASRLAIYQAPVLIEGETGVGKELFARAIHDASPCADGPFIPFNCGAISRDLIATELFGYVKGAFTGAASNGNIGRFERANNGTLCLDEIGELPLDLQPFLLRVLEEGAVCRVGDATPRPIKVRLIAMTNRDLREEVEKGRFRRDLLYRLNVSTLKVPPLRKRDGDAVLLAQHFLNHLSKKHDLGLRCFAPDVLRLFKTYPWPGNIRELRNVVESALLLCDTPVIGRGWLPEEIVDYRLPEERSDLSASCRLPRLRADSCSLDEELPRASDLRSLGKQHIENVLHRFQGNISLTAAALGIARTTLYRRLKAYGLDMPRDSGSAPDADRVAE</sequence>
<evidence type="ECO:0000256" key="2">
    <source>
        <dbReference type="ARBA" id="ARBA00022840"/>
    </source>
</evidence>
<evidence type="ECO:0000256" key="7">
    <source>
        <dbReference type="ARBA" id="ARBA00023163"/>
    </source>
</evidence>
<dbReference type="InterPro" id="IPR009057">
    <property type="entry name" value="Homeodomain-like_sf"/>
</dbReference>
<dbReference type="Pfam" id="PF02954">
    <property type="entry name" value="HTH_8"/>
    <property type="match status" value="1"/>
</dbReference>
<dbReference type="GO" id="GO:0006355">
    <property type="term" value="P:regulation of DNA-templated transcription"/>
    <property type="evidence" value="ECO:0007669"/>
    <property type="project" value="InterPro"/>
</dbReference>
<dbReference type="Pfam" id="PF25601">
    <property type="entry name" value="AAA_lid_14"/>
    <property type="match status" value="1"/>
</dbReference>
<keyword evidence="2" id="KW-0067">ATP-binding</keyword>
<evidence type="ECO:0000313" key="11">
    <source>
        <dbReference type="Proteomes" id="UP000294360"/>
    </source>
</evidence>
<evidence type="ECO:0000313" key="10">
    <source>
        <dbReference type="EMBL" id="VFU16485.1"/>
    </source>
</evidence>
<gene>
    <name evidence="10" type="ORF">MTUNDRAET4_0140</name>
</gene>
<protein>
    <submittedName>
        <fullName evidence="10">GAF modulated sigma54 specific transcriptional regulator, Fis family</fullName>
    </submittedName>
</protein>
<evidence type="ECO:0000259" key="9">
    <source>
        <dbReference type="PROSITE" id="PS50045"/>
    </source>
</evidence>
<dbReference type="SUPFAM" id="SSF52540">
    <property type="entry name" value="P-loop containing nucleoside triphosphate hydrolases"/>
    <property type="match status" value="1"/>
</dbReference>
<dbReference type="PROSITE" id="PS00688">
    <property type="entry name" value="SIGMA54_INTERACT_3"/>
    <property type="match status" value="1"/>
</dbReference>
<evidence type="ECO:0000256" key="6">
    <source>
        <dbReference type="ARBA" id="ARBA00023159"/>
    </source>
</evidence>
<dbReference type="Gene3D" id="3.30.450.40">
    <property type="match status" value="1"/>
</dbReference>
<name>A0A4U8Z6P5_METTU</name>
<dbReference type="PROSITE" id="PS50045">
    <property type="entry name" value="SIGMA54_INTERACT_4"/>
    <property type="match status" value="1"/>
</dbReference>
<dbReference type="KEGG" id="mtun:MTUNDRAET4_0140.1"/>
<dbReference type="Pfam" id="PF00158">
    <property type="entry name" value="Sigma54_activat"/>
    <property type="match status" value="1"/>
</dbReference>
<dbReference type="InterPro" id="IPR025662">
    <property type="entry name" value="Sigma_54_int_dom_ATP-bd_1"/>
</dbReference>
<dbReference type="GO" id="GO:0005524">
    <property type="term" value="F:ATP binding"/>
    <property type="evidence" value="ECO:0007669"/>
    <property type="project" value="UniProtKB-KW"/>
</dbReference>
<dbReference type="AlphaFoldDB" id="A0A4U8Z6P5"/>
<dbReference type="Gene3D" id="1.10.10.60">
    <property type="entry name" value="Homeodomain-like"/>
    <property type="match status" value="1"/>
</dbReference>
<dbReference type="GO" id="GO:0000160">
    <property type="term" value="P:phosphorelay signal transduction system"/>
    <property type="evidence" value="ECO:0007669"/>
    <property type="project" value="UniProtKB-KW"/>
</dbReference>
<keyword evidence="7" id="KW-0804">Transcription</keyword>
<dbReference type="EMBL" id="LR536451">
    <property type="protein sequence ID" value="VFU16485.1"/>
    <property type="molecule type" value="Genomic_DNA"/>
</dbReference>
<dbReference type="PANTHER" id="PTHR32071">
    <property type="entry name" value="TRANSCRIPTIONAL REGULATORY PROTEIN"/>
    <property type="match status" value="1"/>
</dbReference>
<dbReference type="PRINTS" id="PR01590">
    <property type="entry name" value="HTHFIS"/>
</dbReference>
<evidence type="ECO:0000256" key="3">
    <source>
        <dbReference type="ARBA" id="ARBA00023012"/>
    </source>
</evidence>
<proteinExistence type="predicted"/>
<dbReference type="PROSITE" id="PS00675">
    <property type="entry name" value="SIGMA54_INTERACT_1"/>
    <property type="match status" value="1"/>
</dbReference>
<keyword evidence="3" id="KW-0902">Two-component regulatory system</keyword>
<dbReference type="RefSeq" id="WP_134492906.1">
    <property type="nucleotide sequence ID" value="NZ_CP139088.1"/>
</dbReference>
<dbReference type="InterPro" id="IPR029016">
    <property type="entry name" value="GAF-like_dom_sf"/>
</dbReference>
<dbReference type="InterPro" id="IPR003018">
    <property type="entry name" value="GAF"/>
</dbReference>
<dbReference type="Proteomes" id="UP000294360">
    <property type="component" value="Plasmid 2"/>
</dbReference>
<dbReference type="Gene3D" id="1.10.8.60">
    <property type="match status" value="1"/>
</dbReference>
<keyword evidence="10" id="KW-0614">Plasmid</keyword>
<dbReference type="GO" id="GO:0043565">
    <property type="term" value="F:sequence-specific DNA binding"/>
    <property type="evidence" value="ECO:0007669"/>
    <property type="project" value="InterPro"/>
</dbReference>
<dbReference type="SMART" id="SM00382">
    <property type="entry name" value="AAA"/>
    <property type="match status" value="1"/>
</dbReference>
<dbReference type="InterPro" id="IPR002197">
    <property type="entry name" value="HTH_Fis"/>
</dbReference>
<dbReference type="InterPro" id="IPR002078">
    <property type="entry name" value="Sigma_54_int"/>
</dbReference>
<keyword evidence="5" id="KW-0238">DNA-binding</keyword>
<keyword evidence="1" id="KW-0547">Nucleotide-binding</keyword>
<dbReference type="InterPro" id="IPR003593">
    <property type="entry name" value="AAA+_ATPase"/>
</dbReference>
<dbReference type="InterPro" id="IPR058031">
    <property type="entry name" value="AAA_lid_NorR"/>
</dbReference>
<evidence type="ECO:0000256" key="5">
    <source>
        <dbReference type="ARBA" id="ARBA00023125"/>
    </source>
</evidence>
<dbReference type="OrthoDB" id="9762726at2"/>
<dbReference type="SUPFAM" id="SSF46689">
    <property type="entry name" value="Homeodomain-like"/>
    <property type="match status" value="1"/>
</dbReference>
<dbReference type="Gene3D" id="3.40.50.300">
    <property type="entry name" value="P-loop containing nucleotide triphosphate hydrolases"/>
    <property type="match status" value="1"/>
</dbReference>
<dbReference type="InterPro" id="IPR027417">
    <property type="entry name" value="P-loop_NTPase"/>
</dbReference>
<dbReference type="PANTHER" id="PTHR32071:SF81">
    <property type="entry name" value="PROPIONATE CATABOLISM OPERON REGULATORY PROTEIN"/>
    <property type="match status" value="1"/>
</dbReference>
<evidence type="ECO:0000256" key="8">
    <source>
        <dbReference type="SAM" id="MobiDB-lite"/>
    </source>
</evidence>
<geneLocation type="plasmid" evidence="10 11">
    <name>2</name>
</geneLocation>
<reference evidence="10 11" key="1">
    <citation type="submission" date="2019-03" db="EMBL/GenBank/DDBJ databases">
        <authorList>
            <person name="Kox A.R. M."/>
        </authorList>
    </citation>
    <scope>NUCLEOTIDE SEQUENCE [LARGE SCALE GENOMIC DNA]</scope>
    <source>
        <strain evidence="10">MTUNDRAET4 annotated genome</strain>
        <plasmid evidence="11">2</plasmid>
    </source>
</reference>
<evidence type="ECO:0000256" key="1">
    <source>
        <dbReference type="ARBA" id="ARBA00022741"/>
    </source>
</evidence>
<evidence type="ECO:0000256" key="4">
    <source>
        <dbReference type="ARBA" id="ARBA00023015"/>
    </source>
</evidence>
<keyword evidence="4" id="KW-0805">Transcription regulation</keyword>
<accession>A0A4U8Z6P5</accession>
<feature type="region of interest" description="Disordered" evidence="8">
    <location>
        <begin position="1"/>
        <end position="22"/>
    </location>
</feature>
<dbReference type="InterPro" id="IPR025944">
    <property type="entry name" value="Sigma_54_int_dom_CS"/>
</dbReference>
<feature type="domain" description="Sigma-54 factor interaction" evidence="9">
    <location>
        <begin position="350"/>
        <end position="580"/>
    </location>
</feature>
<organism evidence="10 11">
    <name type="scientific">Methylocella tundrae</name>
    <dbReference type="NCBI Taxonomy" id="227605"/>
    <lineage>
        <taxon>Bacteria</taxon>
        <taxon>Pseudomonadati</taxon>
        <taxon>Pseudomonadota</taxon>
        <taxon>Alphaproteobacteria</taxon>
        <taxon>Hyphomicrobiales</taxon>
        <taxon>Beijerinckiaceae</taxon>
        <taxon>Methylocella</taxon>
    </lineage>
</organism>
<dbReference type="Pfam" id="PF01590">
    <property type="entry name" value="GAF"/>
    <property type="match status" value="1"/>
</dbReference>
<keyword evidence="6" id="KW-0010">Activator</keyword>